<evidence type="ECO:0000313" key="1">
    <source>
        <dbReference type="EMBL" id="MCI38614.1"/>
    </source>
</evidence>
<proteinExistence type="predicted"/>
<accession>A0A392RR99</accession>
<comment type="caution">
    <text evidence="1">The sequence shown here is derived from an EMBL/GenBank/DDBJ whole genome shotgun (WGS) entry which is preliminary data.</text>
</comment>
<reference evidence="1 2" key="1">
    <citation type="journal article" date="2018" name="Front. Plant Sci.">
        <title>Red Clover (Trifolium pratense) and Zigzag Clover (T. medium) - A Picture of Genomic Similarities and Differences.</title>
        <authorList>
            <person name="Dluhosova J."/>
            <person name="Istvanek J."/>
            <person name="Nedelnik J."/>
            <person name="Repkova J."/>
        </authorList>
    </citation>
    <scope>NUCLEOTIDE SEQUENCE [LARGE SCALE GENOMIC DNA]</scope>
    <source>
        <strain evidence="2">cv. 10/8</strain>
        <tissue evidence="1">Leaf</tissue>
    </source>
</reference>
<protein>
    <submittedName>
        <fullName evidence="1">Ribonuclease H</fullName>
    </submittedName>
</protein>
<keyword evidence="2" id="KW-1185">Reference proteome</keyword>
<dbReference type="EMBL" id="LXQA010257695">
    <property type="protein sequence ID" value="MCI38614.1"/>
    <property type="molecule type" value="Genomic_DNA"/>
</dbReference>
<evidence type="ECO:0000313" key="2">
    <source>
        <dbReference type="Proteomes" id="UP000265520"/>
    </source>
</evidence>
<feature type="non-terminal residue" evidence="1">
    <location>
        <position position="1"/>
    </location>
</feature>
<dbReference type="Proteomes" id="UP000265520">
    <property type="component" value="Unassembled WGS sequence"/>
</dbReference>
<organism evidence="1 2">
    <name type="scientific">Trifolium medium</name>
    <dbReference type="NCBI Taxonomy" id="97028"/>
    <lineage>
        <taxon>Eukaryota</taxon>
        <taxon>Viridiplantae</taxon>
        <taxon>Streptophyta</taxon>
        <taxon>Embryophyta</taxon>
        <taxon>Tracheophyta</taxon>
        <taxon>Spermatophyta</taxon>
        <taxon>Magnoliopsida</taxon>
        <taxon>eudicotyledons</taxon>
        <taxon>Gunneridae</taxon>
        <taxon>Pentapetalae</taxon>
        <taxon>rosids</taxon>
        <taxon>fabids</taxon>
        <taxon>Fabales</taxon>
        <taxon>Fabaceae</taxon>
        <taxon>Papilionoideae</taxon>
        <taxon>50 kb inversion clade</taxon>
        <taxon>NPAAA clade</taxon>
        <taxon>Hologalegina</taxon>
        <taxon>IRL clade</taxon>
        <taxon>Trifolieae</taxon>
        <taxon>Trifolium</taxon>
    </lineage>
</organism>
<sequence length="67" mass="7307">KLNCDGSENDRLGLAGCGGLLRNSDDTWLKGYSQKLENCDVLHTKMWGIYLGFDLAPRGDHASSCSC</sequence>
<dbReference type="AlphaFoldDB" id="A0A392RR99"/>
<name>A0A392RR99_9FABA</name>